<sequence length="148" mass="17030">MFSLKKITVGLLFLGSLAACETEQVKHTEKVDAQEGITKEEPTRTNSVPSYEVTKYHIYGGWMTDNSYIVISSNGDELKYENIKKKNENKDIKYFKLAESTGHKMTAVLYSKEKTNRTSFITFELNKDRTKLTITMPNEKPVTYTRNK</sequence>
<proteinExistence type="predicted"/>
<dbReference type="PROSITE" id="PS51257">
    <property type="entry name" value="PROKAR_LIPOPROTEIN"/>
    <property type="match status" value="1"/>
</dbReference>
<gene>
    <name evidence="2" type="ORF">QUF89_02300</name>
</gene>
<comment type="caution">
    <text evidence="2">The sequence shown here is derived from an EMBL/GenBank/DDBJ whole genome shotgun (WGS) entry which is preliminary data.</text>
</comment>
<evidence type="ECO:0000256" key="1">
    <source>
        <dbReference type="SAM" id="SignalP"/>
    </source>
</evidence>
<evidence type="ECO:0000313" key="3">
    <source>
        <dbReference type="Proteomes" id="UP001234602"/>
    </source>
</evidence>
<keyword evidence="1" id="KW-0732">Signal</keyword>
<feature type="chain" id="PRO_5043566440" description="Lipoprotein" evidence="1">
    <location>
        <begin position="22"/>
        <end position="148"/>
    </location>
</feature>
<dbReference type="RefSeq" id="WP_289319240.1">
    <property type="nucleotide sequence ID" value="NZ_JAUCEY010000007.1"/>
</dbReference>
<dbReference type="AlphaFoldDB" id="A0AAW7I9D1"/>
<protein>
    <recommendedName>
        <fullName evidence="4">Lipoprotein</fullName>
    </recommendedName>
</protein>
<evidence type="ECO:0008006" key="4">
    <source>
        <dbReference type="Google" id="ProtNLM"/>
    </source>
</evidence>
<name>A0AAW7I9D1_9BACI</name>
<dbReference type="Proteomes" id="UP001234602">
    <property type="component" value="Unassembled WGS sequence"/>
</dbReference>
<feature type="signal peptide" evidence="1">
    <location>
        <begin position="1"/>
        <end position="21"/>
    </location>
</feature>
<dbReference type="EMBL" id="JAUCEY010000007">
    <property type="protein sequence ID" value="MDM5451079.1"/>
    <property type="molecule type" value="Genomic_DNA"/>
</dbReference>
<organism evidence="2 3">
    <name type="scientific">Peribacillus simplex</name>
    <dbReference type="NCBI Taxonomy" id="1478"/>
    <lineage>
        <taxon>Bacteria</taxon>
        <taxon>Bacillati</taxon>
        <taxon>Bacillota</taxon>
        <taxon>Bacilli</taxon>
        <taxon>Bacillales</taxon>
        <taxon>Bacillaceae</taxon>
        <taxon>Peribacillus</taxon>
    </lineage>
</organism>
<reference evidence="2" key="1">
    <citation type="submission" date="2023-06" db="EMBL/GenBank/DDBJ databases">
        <title>Comparative genomics of Bacillaceae isolates and their secondary metabolite potential.</title>
        <authorList>
            <person name="Song L."/>
            <person name="Nielsen L.J."/>
            <person name="Mohite O."/>
            <person name="Xu X."/>
            <person name="Weber T."/>
            <person name="Kovacs A.T."/>
        </authorList>
    </citation>
    <scope>NUCLEOTIDE SEQUENCE</scope>
    <source>
        <strain evidence="2">D8_B_37</strain>
    </source>
</reference>
<accession>A0AAW7I9D1</accession>
<evidence type="ECO:0000313" key="2">
    <source>
        <dbReference type="EMBL" id="MDM5451079.1"/>
    </source>
</evidence>